<evidence type="ECO:0000313" key="2">
    <source>
        <dbReference type="Proteomes" id="UP000176648"/>
    </source>
</evidence>
<reference evidence="1 2" key="1">
    <citation type="journal article" date="2016" name="Nat. Commun.">
        <title>Thousands of microbial genomes shed light on interconnected biogeochemical processes in an aquifer system.</title>
        <authorList>
            <person name="Anantharaman K."/>
            <person name="Brown C.T."/>
            <person name="Hug L.A."/>
            <person name="Sharon I."/>
            <person name="Castelle C.J."/>
            <person name="Probst A.J."/>
            <person name="Thomas B.C."/>
            <person name="Singh A."/>
            <person name="Wilkins M.J."/>
            <person name="Karaoz U."/>
            <person name="Brodie E.L."/>
            <person name="Williams K.H."/>
            <person name="Hubbard S.S."/>
            <person name="Banfield J.F."/>
        </authorList>
    </citation>
    <scope>NUCLEOTIDE SEQUENCE [LARGE SCALE GENOMIC DNA]</scope>
</reference>
<protein>
    <recommendedName>
        <fullName evidence="3">Transglutaminase-like domain-containing protein</fullName>
    </recommendedName>
</protein>
<dbReference type="AlphaFoldDB" id="A0A1G2C4R8"/>
<organism evidence="1 2">
    <name type="scientific">Candidatus Liptonbacteria bacterium GWB1_49_6</name>
    <dbReference type="NCBI Taxonomy" id="1798644"/>
    <lineage>
        <taxon>Bacteria</taxon>
        <taxon>Candidatus Liptoniibacteriota</taxon>
    </lineage>
</organism>
<gene>
    <name evidence="1" type="ORF">A2122_01570</name>
</gene>
<sequence>MPIPGVTLFRVPVAIPAEMELAVASLRDSRDKMECLVRAYQLLSQKYRGYRIRTYVYILSALRSDLREIWQRSGFLHCMTLNYLLKILLVKSGYFRDADVRFCWTLIWFISPHQYIKVRIADDSWVDVDLWGRAFGIPFGSHAHGIHSGSLWAKS</sequence>
<comment type="caution">
    <text evidence="1">The sequence shown here is derived from an EMBL/GenBank/DDBJ whole genome shotgun (WGS) entry which is preliminary data.</text>
</comment>
<proteinExistence type="predicted"/>
<evidence type="ECO:0008006" key="3">
    <source>
        <dbReference type="Google" id="ProtNLM"/>
    </source>
</evidence>
<evidence type="ECO:0000313" key="1">
    <source>
        <dbReference type="EMBL" id="OGY96404.1"/>
    </source>
</evidence>
<dbReference type="Proteomes" id="UP000176648">
    <property type="component" value="Unassembled WGS sequence"/>
</dbReference>
<accession>A0A1G2C4R8</accession>
<dbReference type="STRING" id="1798644.A2122_01570"/>
<name>A0A1G2C4R8_9BACT</name>
<dbReference type="EMBL" id="MHKU01000032">
    <property type="protein sequence ID" value="OGY96404.1"/>
    <property type="molecule type" value="Genomic_DNA"/>
</dbReference>